<dbReference type="OrthoDB" id="4570396at2"/>
<dbReference type="KEGG" id="afs:AFR_33670"/>
<evidence type="ECO:0000313" key="2">
    <source>
        <dbReference type="Proteomes" id="UP000017746"/>
    </source>
</evidence>
<dbReference type="HOGENOM" id="CLU_965710_0_0_11"/>
<dbReference type="Proteomes" id="UP000017746">
    <property type="component" value="Chromosome"/>
</dbReference>
<dbReference type="InterPro" id="IPR011009">
    <property type="entry name" value="Kinase-like_dom_sf"/>
</dbReference>
<name>U5W7K4_9ACTN</name>
<evidence type="ECO:0000313" key="1">
    <source>
        <dbReference type="EMBL" id="AGZ44992.1"/>
    </source>
</evidence>
<dbReference type="RefSeq" id="WP_023561329.1">
    <property type="nucleotide sequence ID" value="NC_022657.1"/>
</dbReference>
<proteinExistence type="predicted"/>
<dbReference type="AlphaFoldDB" id="U5W7K4"/>
<dbReference type="SUPFAM" id="SSF56112">
    <property type="entry name" value="Protein kinase-like (PK-like)"/>
    <property type="match status" value="1"/>
</dbReference>
<dbReference type="eggNOG" id="COG2334">
    <property type="taxonomic scope" value="Bacteria"/>
</dbReference>
<protein>
    <recommendedName>
        <fullName evidence="3">Aminoglycoside phosphotransferase domain-containing protein</fullName>
    </recommendedName>
</protein>
<accession>U5W7K4</accession>
<dbReference type="PATRIC" id="fig|1246995.3.peg.6815"/>
<reference evidence="1 2" key="1">
    <citation type="journal article" date="2014" name="J. Biotechnol.">
        <title>Complete genome sequence of the actinobacterium Actinoplanes friuliensis HAG 010964, producer of the lipopeptide antibiotic friulimycin.</title>
        <authorList>
            <person name="Ruckert C."/>
            <person name="Szczepanowski R."/>
            <person name="Albersmeier A."/>
            <person name="Goesmann A."/>
            <person name="Fischer N."/>
            <person name="Steinkamper A."/>
            <person name="Puhler A."/>
            <person name="Biener R."/>
            <person name="Schwartz D."/>
            <person name="Kalinowski J."/>
        </authorList>
    </citation>
    <scope>NUCLEOTIDE SEQUENCE [LARGE SCALE GENOMIC DNA]</scope>
    <source>
        <strain evidence="1 2">DSM 7358</strain>
    </source>
</reference>
<dbReference type="EMBL" id="CP006272">
    <property type="protein sequence ID" value="AGZ44992.1"/>
    <property type="molecule type" value="Genomic_DNA"/>
</dbReference>
<dbReference type="STRING" id="1246995.AFR_33670"/>
<keyword evidence="2" id="KW-1185">Reference proteome</keyword>
<sequence>MDLPSWTSRWCREHLGAEPVALLHRSEHMSEVLGLRLADGREIAVKARPGQNGREATCVEVQRSLALQGFPCAAPLTGVTVHEGLAVHAEEWRPGGEMRRDDNTGTAAAFAVLLAEQVTLAEDIEVGGTAPGAVEPPLPNPEWVRWDHDRPGLWPPNPYQDRRSGRSLPDGIEDAARRVRERMVAARLPRILGHADWESQNLRWHGDRPWAVHDWDSLAWLPEAAIAGAACGAFASHAQPTLAPIASSEAFLDAYQRARRPFTAEELEVAWAASLWLALHNARGEALWDNPPVAITAVREQGAERLARAGA</sequence>
<evidence type="ECO:0008006" key="3">
    <source>
        <dbReference type="Google" id="ProtNLM"/>
    </source>
</evidence>
<gene>
    <name evidence="1" type="ORF">AFR_33670</name>
</gene>
<dbReference type="Gene3D" id="3.90.1200.10">
    <property type="match status" value="1"/>
</dbReference>
<organism evidence="1 2">
    <name type="scientific">Actinoplanes friuliensis DSM 7358</name>
    <dbReference type="NCBI Taxonomy" id="1246995"/>
    <lineage>
        <taxon>Bacteria</taxon>
        <taxon>Bacillati</taxon>
        <taxon>Actinomycetota</taxon>
        <taxon>Actinomycetes</taxon>
        <taxon>Micromonosporales</taxon>
        <taxon>Micromonosporaceae</taxon>
        <taxon>Actinoplanes</taxon>
    </lineage>
</organism>